<name>A0A0S4NA78_9BACT</name>
<dbReference type="OrthoDB" id="9782842at2"/>
<evidence type="ECO:0000256" key="1">
    <source>
        <dbReference type="SAM" id="Phobius"/>
    </source>
</evidence>
<keyword evidence="1" id="KW-0812">Transmembrane</keyword>
<protein>
    <submittedName>
        <fullName evidence="3">Anti-sigma factor, TIGR02949 family</fullName>
    </submittedName>
</protein>
<dbReference type="InterPro" id="IPR027383">
    <property type="entry name" value="Znf_put"/>
</dbReference>
<dbReference type="Pfam" id="PF13490">
    <property type="entry name" value="zf-HC2"/>
    <property type="match status" value="1"/>
</dbReference>
<gene>
    <name evidence="3" type="ORF">JGI1_01994</name>
</gene>
<accession>A0A0S4NA78</accession>
<keyword evidence="4" id="KW-1185">Reference proteome</keyword>
<dbReference type="Proteomes" id="UP000320623">
    <property type="component" value="Unassembled WGS sequence"/>
</dbReference>
<feature type="domain" description="Putative zinc-finger" evidence="2">
    <location>
        <begin position="3"/>
        <end position="37"/>
    </location>
</feature>
<feature type="transmembrane region" description="Helical" evidence="1">
    <location>
        <begin position="98"/>
        <end position="119"/>
    </location>
</feature>
<dbReference type="STRING" id="1643428.GCA_001442855_01954"/>
<evidence type="ECO:0000313" key="4">
    <source>
        <dbReference type="Proteomes" id="UP000320623"/>
    </source>
</evidence>
<keyword evidence="1" id="KW-0472">Membrane</keyword>
<organism evidence="3 4">
    <name type="scientific">Candidatus Thermokryptus mobilis</name>
    <dbReference type="NCBI Taxonomy" id="1643428"/>
    <lineage>
        <taxon>Bacteria</taxon>
        <taxon>Pseudomonadati</taxon>
        <taxon>Candidatus Kryptoniota</taxon>
        <taxon>Candidatus Thermokryptus</taxon>
    </lineage>
</organism>
<dbReference type="EMBL" id="FAOO01000018">
    <property type="protein sequence ID" value="CUU08116.1"/>
    <property type="molecule type" value="Genomic_DNA"/>
</dbReference>
<reference evidence="4" key="1">
    <citation type="submission" date="2015-11" db="EMBL/GenBank/DDBJ databases">
        <authorList>
            <person name="Varghese N."/>
        </authorList>
    </citation>
    <scope>NUCLEOTIDE SEQUENCE [LARGE SCALE GENOMIC DNA]</scope>
</reference>
<keyword evidence="1" id="KW-1133">Transmembrane helix</keyword>
<sequence>MDCRQTREVLSALVDNQIDETTKREAEEHIWRCATCRTEFELEKKTKDLIRTKVKLINIPQELVQNILTQIRTIQDGYESSVKFKTEPNQKVKPWLEIAFSVGVALVVISLSLVLVTVYENKMAQKEIIAKEVSGILSHFDSIANGLVKPEIISDDPSIITNQVYSKVEFTPWVMQIPNFKIVGASFNAQHSNSKVEKCLSLIYRSGDKLIFLHQVPLHRATIHDDVKKRISKGEWIYDTIGDDSFAIWGTGELLCCAVSNLSREELEKVLKQSW</sequence>
<evidence type="ECO:0000259" key="2">
    <source>
        <dbReference type="Pfam" id="PF13490"/>
    </source>
</evidence>
<dbReference type="AlphaFoldDB" id="A0A0S4NA78"/>
<evidence type="ECO:0000313" key="3">
    <source>
        <dbReference type="EMBL" id="CUU08116.1"/>
    </source>
</evidence>
<proteinExistence type="predicted"/>
<dbReference type="RefSeq" id="WP_140945712.1">
    <property type="nucleotide sequence ID" value="NZ_FAOO01000018.1"/>
</dbReference>